<evidence type="ECO:0000313" key="3">
    <source>
        <dbReference type="Proteomes" id="UP001066276"/>
    </source>
</evidence>
<protein>
    <submittedName>
        <fullName evidence="2">Uncharacterized protein</fullName>
    </submittedName>
</protein>
<sequence length="123" mass="13868">MSGISPTLVRTDFYEFIENLLAGHKITADGKKPKTDLIKALREKSDNIDLEAPRGTGGKDKNLTSKATGFCLLKIERRDEPKSFLAGNLLTHKKRDFKDRHKNTLTQEPELSNPNKEMMIDLA</sequence>
<comment type="caution">
    <text evidence="2">The sequence shown here is derived from an EMBL/GenBank/DDBJ whole genome shotgun (WGS) entry which is preliminary data.</text>
</comment>
<feature type="compositionally biased region" description="Polar residues" evidence="1">
    <location>
        <begin position="104"/>
        <end position="115"/>
    </location>
</feature>
<dbReference type="Proteomes" id="UP001066276">
    <property type="component" value="Chromosome 5"/>
</dbReference>
<evidence type="ECO:0000313" key="2">
    <source>
        <dbReference type="EMBL" id="KAJ1150177.1"/>
    </source>
</evidence>
<organism evidence="2 3">
    <name type="scientific">Pleurodeles waltl</name>
    <name type="common">Iberian ribbed newt</name>
    <dbReference type="NCBI Taxonomy" id="8319"/>
    <lineage>
        <taxon>Eukaryota</taxon>
        <taxon>Metazoa</taxon>
        <taxon>Chordata</taxon>
        <taxon>Craniata</taxon>
        <taxon>Vertebrata</taxon>
        <taxon>Euteleostomi</taxon>
        <taxon>Amphibia</taxon>
        <taxon>Batrachia</taxon>
        <taxon>Caudata</taxon>
        <taxon>Salamandroidea</taxon>
        <taxon>Salamandridae</taxon>
        <taxon>Pleurodelinae</taxon>
        <taxon>Pleurodeles</taxon>
    </lineage>
</organism>
<reference evidence="2" key="1">
    <citation type="journal article" date="2022" name="bioRxiv">
        <title>Sequencing and chromosome-scale assembly of the giantPleurodeles waltlgenome.</title>
        <authorList>
            <person name="Brown T."/>
            <person name="Elewa A."/>
            <person name="Iarovenko S."/>
            <person name="Subramanian E."/>
            <person name="Araus A.J."/>
            <person name="Petzold A."/>
            <person name="Susuki M."/>
            <person name="Suzuki K.-i.T."/>
            <person name="Hayashi T."/>
            <person name="Toyoda A."/>
            <person name="Oliveira C."/>
            <person name="Osipova E."/>
            <person name="Leigh N.D."/>
            <person name="Simon A."/>
            <person name="Yun M.H."/>
        </authorList>
    </citation>
    <scope>NUCLEOTIDE SEQUENCE</scope>
    <source>
        <strain evidence="2">20211129_DDA</strain>
        <tissue evidence="2">Liver</tissue>
    </source>
</reference>
<feature type="region of interest" description="Disordered" evidence="1">
    <location>
        <begin position="96"/>
        <end position="123"/>
    </location>
</feature>
<proteinExistence type="predicted"/>
<keyword evidence="3" id="KW-1185">Reference proteome</keyword>
<accession>A0AAV7RBW1</accession>
<dbReference type="EMBL" id="JANPWB010000009">
    <property type="protein sequence ID" value="KAJ1150177.1"/>
    <property type="molecule type" value="Genomic_DNA"/>
</dbReference>
<gene>
    <name evidence="2" type="ORF">NDU88_002973</name>
</gene>
<dbReference type="AlphaFoldDB" id="A0AAV7RBW1"/>
<name>A0AAV7RBW1_PLEWA</name>
<evidence type="ECO:0000256" key="1">
    <source>
        <dbReference type="SAM" id="MobiDB-lite"/>
    </source>
</evidence>